<dbReference type="InterPro" id="IPR046431">
    <property type="entry name" value="FAF_dom"/>
</dbReference>
<keyword evidence="5" id="KW-1185">Reference proteome</keyword>
<evidence type="ECO:0000259" key="3">
    <source>
        <dbReference type="Pfam" id="PF11250"/>
    </source>
</evidence>
<sequence length="426" mass="48225">MSAVSRRSRSSVIEEERKRTEKQGIGSILRTSDKQGRPSLRRTFSADMSSKKWLTDQTLKKEENEERRRREEDMARPAQFDIWSSILAQKERDSSDPLNLPPYVPPLKKRSSSSLSQKSLEICTESLGSETGSDGFSSDFDCYSSSEEEDEQQQQQQTLVKEIPVLPKCVFSAPSSRRCPPRSFPPPLPSISRRDGAPRIHMRPHRKDGRLVLEAVPVPTQNCLHAERQDGRLLLTLIKPLPPKAETREVGEGEKEEEIRTPTCEQVTNHLEEMIKAAEEPHEEVGKKEAEEVIAGEAAVADKQYLVEVKLHRSVMNKLIKGIPFRNPNPWSSEKKMTRTEEKVAAAEGIRLATAAPTAFNTYECSWKRLSTRQPPTGLQLSPPHQNHQKQLLLAKNQLPATFTVNTCKEPKRTLIIWDTYCVATT</sequence>
<evidence type="ECO:0000256" key="2">
    <source>
        <dbReference type="SAM" id="MobiDB-lite"/>
    </source>
</evidence>
<feature type="domain" description="FAF" evidence="3">
    <location>
        <begin position="183"/>
        <end position="237"/>
    </location>
</feature>
<reference evidence="4 5" key="1">
    <citation type="submission" date="2021-07" db="EMBL/GenBank/DDBJ databases">
        <title>The Aristolochia fimbriata genome: insights into angiosperm evolution, floral development and chemical biosynthesis.</title>
        <authorList>
            <person name="Jiao Y."/>
        </authorList>
    </citation>
    <scope>NUCLEOTIDE SEQUENCE [LARGE SCALE GENOMIC DNA]</scope>
    <source>
        <strain evidence="4">IBCAS-2021</strain>
        <tissue evidence="4">Leaf</tissue>
    </source>
</reference>
<dbReference type="Proteomes" id="UP000825729">
    <property type="component" value="Unassembled WGS sequence"/>
</dbReference>
<evidence type="ECO:0000256" key="1">
    <source>
        <dbReference type="ARBA" id="ARBA00008690"/>
    </source>
</evidence>
<name>A0AAV7F968_ARIFI</name>
<feature type="region of interest" description="Disordered" evidence="2">
    <location>
        <begin position="1"/>
        <end position="156"/>
    </location>
</feature>
<protein>
    <recommendedName>
        <fullName evidence="3">FAF domain-containing protein</fullName>
    </recommendedName>
</protein>
<dbReference type="AlphaFoldDB" id="A0AAV7F968"/>
<feature type="compositionally biased region" description="Basic and acidic residues" evidence="2">
    <location>
        <begin position="49"/>
        <end position="75"/>
    </location>
</feature>
<gene>
    <name evidence="4" type="ORF">H6P81_001712</name>
</gene>
<dbReference type="PANTHER" id="PTHR33155">
    <property type="entry name" value="FANTASTIC FOUR-LIKE PROTEIN (DUF3049)"/>
    <property type="match status" value="1"/>
</dbReference>
<organism evidence="4 5">
    <name type="scientific">Aristolochia fimbriata</name>
    <name type="common">White veined hardy Dutchman's pipe vine</name>
    <dbReference type="NCBI Taxonomy" id="158543"/>
    <lineage>
        <taxon>Eukaryota</taxon>
        <taxon>Viridiplantae</taxon>
        <taxon>Streptophyta</taxon>
        <taxon>Embryophyta</taxon>
        <taxon>Tracheophyta</taxon>
        <taxon>Spermatophyta</taxon>
        <taxon>Magnoliopsida</taxon>
        <taxon>Magnoliidae</taxon>
        <taxon>Piperales</taxon>
        <taxon>Aristolochiaceae</taxon>
        <taxon>Aristolochia</taxon>
    </lineage>
</organism>
<feature type="region of interest" description="Disordered" evidence="2">
    <location>
        <begin position="174"/>
        <end position="200"/>
    </location>
</feature>
<comment type="similarity">
    <text evidence="1">Belongs to the fantastic four family.</text>
</comment>
<evidence type="ECO:0000313" key="5">
    <source>
        <dbReference type="Proteomes" id="UP000825729"/>
    </source>
</evidence>
<dbReference type="Pfam" id="PF11250">
    <property type="entry name" value="FAF"/>
    <property type="match status" value="1"/>
</dbReference>
<comment type="caution">
    <text evidence="4">The sequence shown here is derived from an EMBL/GenBank/DDBJ whole genome shotgun (WGS) entry which is preliminary data.</text>
</comment>
<feature type="compositionally biased region" description="Basic and acidic residues" evidence="2">
    <location>
        <begin position="12"/>
        <end position="22"/>
    </location>
</feature>
<accession>A0AAV7F968</accession>
<dbReference type="PANTHER" id="PTHR33155:SF3">
    <property type="entry name" value="PROTEIN FAF-LIKE, CHLOROPLASTIC"/>
    <property type="match status" value="1"/>
</dbReference>
<feature type="compositionally biased region" description="Low complexity" evidence="2">
    <location>
        <begin position="129"/>
        <end position="145"/>
    </location>
</feature>
<dbReference type="InterPro" id="IPR021410">
    <property type="entry name" value="FAF"/>
</dbReference>
<dbReference type="EMBL" id="JAINDJ010000002">
    <property type="protein sequence ID" value="KAG9457204.1"/>
    <property type="molecule type" value="Genomic_DNA"/>
</dbReference>
<evidence type="ECO:0000313" key="4">
    <source>
        <dbReference type="EMBL" id="KAG9457204.1"/>
    </source>
</evidence>
<proteinExistence type="inferred from homology"/>